<keyword evidence="2" id="KW-0539">Nucleus</keyword>
<dbReference type="Proteomes" id="UP001287286">
    <property type="component" value="Unassembled WGS sequence"/>
</dbReference>
<evidence type="ECO:0000259" key="3">
    <source>
        <dbReference type="Pfam" id="PF13934"/>
    </source>
</evidence>
<accession>A0ABR0CD52</accession>
<dbReference type="Pfam" id="PF13934">
    <property type="entry name" value="ELYS"/>
    <property type="match status" value="1"/>
</dbReference>
<proteinExistence type="predicted"/>
<protein>
    <recommendedName>
        <fullName evidence="3">ELYS-like domain-containing protein</fullName>
    </recommendedName>
</protein>
<feature type="domain" description="ELYS-like" evidence="3">
    <location>
        <begin position="92"/>
        <end position="309"/>
    </location>
</feature>
<evidence type="ECO:0000256" key="1">
    <source>
        <dbReference type="ARBA" id="ARBA00004123"/>
    </source>
</evidence>
<sequence>MSQTVVCKQATPRWGGCAATNAARDSATALKPSSHLSSRWPAPPAIAPLPSRSAAMLDYTKFQDVFPADLQIPYDRKLQHEIDDHRKSLDGTLFIDRVMKALGIAKSKIYPPKSDSALRQLHQQICDAGMSMHHKQSLLYYILLDFDVATSRDSISEAFAMDTGMPSTYQVFMKGLWYMDRQDHEHALEYVAHPSLTPDFADDIVVALVRHAEGNDYSLALSYYYTVQPILKTSLALELLFDAMVRTNTTEALLFSRTHPEHTREQLFRRWIGGVLDGGKGDKSGQVSQLAFMPFDAIEEAWFEEYLTKGEGRSLRRTKDTLLVRMIACDRFADVSRVKGAGQWSGVIDGIRKGIEGLSE</sequence>
<dbReference type="InterPro" id="IPR025151">
    <property type="entry name" value="ELYS_dom"/>
</dbReference>
<name>A0ABR0CD52_PURLI</name>
<evidence type="ECO:0000256" key="2">
    <source>
        <dbReference type="ARBA" id="ARBA00023242"/>
    </source>
</evidence>
<reference evidence="4 5" key="1">
    <citation type="journal article" date="2024" name="Microbiol. Resour. Announc.">
        <title>Genome annotations for the ascomycete fungi Trichoderma harzianum, Trichoderma aggressivum, and Purpureocillium lilacinum.</title>
        <authorList>
            <person name="Beijen E.P.W."/>
            <person name="Ohm R.A."/>
        </authorList>
    </citation>
    <scope>NUCLEOTIDE SEQUENCE [LARGE SCALE GENOMIC DNA]</scope>
    <source>
        <strain evidence="4 5">CBS 150709</strain>
    </source>
</reference>
<keyword evidence="5" id="KW-1185">Reference proteome</keyword>
<comment type="caution">
    <text evidence="4">The sequence shown here is derived from an EMBL/GenBank/DDBJ whole genome shotgun (WGS) entry which is preliminary data.</text>
</comment>
<organism evidence="4 5">
    <name type="scientific">Purpureocillium lilacinum</name>
    <name type="common">Paecilomyces lilacinus</name>
    <dbReference type="NCBI Taxonomy" id="33203"/>
    <lineage>
        <taxon>Eukaryota</taxon>
        <taxon>Fungi</taxon>
        <taxon>Dikarya</taxon>
        <taxon>Ascomycota</taxon>
        <taxon>Pezizomycotina</taxon>
        <taxon>Sordariomycetes</taxon>
        <taxon>Hypocreomycetidae</taxon>
        <taxon>Hypocreales</taxon>
        <taxon>Ophiocordycipitaceae</taxon>
        <taxon>Purpureocillium</taxon>
    </lineage>
</organism>
<evidence type="ECO:0000313" key="4">
    <source>
        <dbReference type="EMBL" id="KAK4094119.1"/>
    </source>
</evidence>
<dbReference type="EMBL" id="JAWRVI010000004">
    <property type="protein sequence ID" value="KAK4094119.1"/>
    <property type="molecule type" value="Genomic_DNA"/>
</dbReference>
<evidence type="ECO:0000313" key="5">
    <source>
        <dbReference type="Proteomes" id="UP001287286"/>
    </source>
</evidence>
<comment type="subcellular location">
    <subcellularLocation>
        <location evidence="1">Nucleus</location>
    </subcellularLocation>
</comment>
<gene>
    <name evidence="4" type="ORF">Purlil1_1610</name>
</gene>